<keyword evidence="2" id="KW-1185">Reference proteome</keyword>
<comment type="caution">
    <text evidence="1">The sequence shown here is derived from an EMBL/GenBank/DDBJ whole genome shotgun (WGS) entry which is preliminary data.</text>
</comment>
<gene>
    <name evidence="1" type="ORF">MPC4_340049</name>
</gene>
<dbReference type="AlphaFoldDB" id="A0A8B6M8Z0"/>
<sequence>MTIYLLTLDGLFDTRLATLLDASAAANELAESTSMATPQFTVMIVGVRRHVKTVQGLTVPVARRKGLARPDIVIVPALEGQSGRKRCG</sequence>
<evidence type="ECO:0000313" key="2">
    <source>
        <dbReference type="Proteomes" id="UP000485880"/>
    </source>
</evidence>
<dbReference type="EMBL" id="CABFMQ020000092">
    <property type="protein sequence ID" value="VTZ51292.1"/>
    <property type="molecule type" value="Genomic_DNA"/>
</dbReference>
<proteinExistence type="predicted"/>
<reference evidence="1 2" key="1">
    <citation type="submission" date="2019-05" db="EMBL/GenBank/DDBJ databases">
        <authorList>
            <person name="Farhan Ul Haque M."/>
        </authorList>
    </citation>
    <scope>NUCLEOTIDE SEQUENCE [LARGE SCALE GENOMIC DNA]</scope>
    <source>
        <strain evidence="1">2</strain>
    </source>
</reference>
<evidence type="ECO:0000313" key="1">
    <source>
        <dbReference type="EMBL" id="VTZ51292.1"/>
    </source>
</evidence>
<name>A0A8B6M8Z0_METTU</name>
<protein>
    <submittedName>
        <fullName evidence="1">Transcriptional regulator, AraC family</fullName>
    </submittedName>
</protein>
<dbReference type="Proteomes" id="UP000485880">
    <property type="component" value="Unassembled WGS sequence"/>
</dbReference>
<organism evidence="1 2">
    <name type="scientific">Methylocella tundrae</name>
    <dbReference type="NCBI Taxonomy" id="227605"/>
    <lineage>
        <taxon>Bacteria</taxon>
        <taxon>Pseudomonadati</taxon>
        <taxon>Pseudomonadota</taxon>
        <taxon>Alphaproteobacteria</taxon>
        <taxon>Hyphomicrobiales</taxon>
        <taxon>Beijerinckiaceae</taxon>
        <taxon>Methylocella</taxon>
    </lineage>
</organism>
<accession>A0A8B6M8Z0</accession>